<name>A0A2N5VX14_9BASI</name>
<evidence type="ECO:0000313" key="1">
    <source>
        <dbReference type="EMBL" id="PLW54538.1"/>
    </source>
</evidence>
<comment type="caution">
    <text evidence="1">The sequence shown here is derived from an EMBL/GenBank/DDBJ whole genome shotgun (WGS) entry which is preliminary data.</text>
</comment>
<accession>A0A2N5VX14</accession>
<dbReference type="Proteomes" id="UP000235388">
    <property type="component" value="Unassembled WGS sequence"/>
</dbReference>
<sequence>MATKLNSFSMMCFHALAGRPKDPQPATPPKAILVSRYRFPSKSIFIRYGHWLGAVGICLYALAQSKMPRCTGPGLFRRKLATIRKSSQDRSCIGLFDPSPFTTAPSGLVQKNLNIVFHSMLWYSLVKAVL</sequence>
<gene>
    <name evidence="1" type="ORF">PCANC_04214</name>
</gene>
<organism evidence="1 2">
    <name type="scientific">Puccinia coronata f. sp. avenae</name>
    <dbReference type="NCBI Taxonomy" id="200324"/>
    <lineage>
        <taxon>Eukaryota</taxon>
        <taxon>Fungi</taxon>
        <taxon>Dikarya</taxon>
        <taxon>Basidiomycota</taxon>
        <taxon>Pucciniomycotina</taxon>
        <taxon>Pucciniomycetes</taxon>
        <taxon>Pucciniales</taxon>
        <taxon>Pucciniaceae</taxon>
        <taxon>Puccinia</taxon>
    </lineage>
</organism>
<keyword evidence="2" id="KW-1185">Reference proteome</keyword>
<reference evidence="1 2" key="1">
    <citation type="submission" date="2017-11" db="EMBL/GenBank/DDBJ databases">
        <title>De novo assembly and phasing of dikaryotic genomes from two isolates of Puccinia coronata f. sp. avenae, the causal agent of oat crown rust.</title>
        <authorList>
            <person name="Miller M.E."/>
            <person name="Zhang Y."/>
            <person name="Omidvar V."/>
            <person name="Sperschneider J."/>
            <person name="Schwessinger B."/>
            <person name="Raley C."/>
            <person name="Palmer J.M."/>
            <person name="Garnica D."/>
            <person name="Upadhyaya N."/>
            <person name="Rathjen J."/>
            <person name="Taylor J.M."/>
            <person name="Park R.F."/>
            <person name="Dodds P.N."/>
            <person name="Hirsch C.D."/>
            <person name="Kianian S.F."/>
            <person name="Figueroa M."/>
        </authorList>
    </citation>
    <scope>NUCLEOTIDE SEQUENCE [LARGE SCALE GENOMIC DNA]</scope>
    <source>
        <strain evidence="1">12NC29</strain>
    </source>
</reference>
<protein>
    <submittedName>
        <fullName evidence="1">Uncharacterized protein</fullName>
    </submittedName>
</protein>
<proteinExistence type="predicted"/>
<evidence type="ECO:0000313" key="2">
    <source>
        <dbReference type="Proteomes" id="UP000235388"/>
    </source>
</evidence>
<dbReference type="AlphaFoldDB" id="A0A2N5VX14"/>
<dbReference type="EMBL" id="PGCJ01000044">
    <property type="protein sequence ID" value="PLW54538.1"/>
    <property type="molecule type" value="Genomic_DNA"/>
</dbReference>